<comment type="caution">
    <text evidence="5">The sequence shown here is derived from an EMBL/GenBank/DDBJ whole genome shotgun (WGS) entry which is preliminary data.</text>
</comment>
<dbReference type="InterPro" id="IPR014748">
    <property type="entry name" value="Enoyl-CoA_hydra_C"/>
</dbReference>
<dbReference type="InterPro" id="IPR029045">
    <property type="entry name" value="ClpP/crotonase-like_dom_sf"/>
</dbReference>
<name>A0A917U865_9ACTN</name>
<dbReference type="Gene3D" id="3.90.226.10">
    <property type="entry name" value="2-enoyl-CoA Hydratase, Chain A, domain 1"/>
    <property type="match status" value="1"/>
</dbReference>
<dbReference type="RefSeq" id="WP_190254715.1">
    <property type="nucleotide sequence ID" value="NZ_BMPI01000046.1"/>
</dbReference>
<accession>A0A917U865</accession>
<dbReference type="GO" id="GO:0006635">
    <property type="term" value="P:fatty acid beta-oxidation"/>
    <property type="evidence" value="ECO:0007669"/>
    <property type="project" value="TreeGrafter"/>
</dbReference>
<dbReference type="SUPFAM" id="SSF52096">
    <property type="entry name" value="ClpP/crotonase"/>
    <property type="match status" value="1"/>
</dbReference>
<dbReference type="GO" id="GO:0004300">
    <property type="term" value="F:enoyl-CoA hydratase activity"/>
    <property type="evidence" value="ECO:0007669"/>
    <property type="project" value="UniProtKB-EC"/>
</dbReference>
<dbReference type="InterPro" id="IPR001753">
    <property type="entry name" value="Enoyl-CoA_hydra/iso"/>
</dbReference>
<keyword evidence="6" id="KW-1185">Reference proteome</keyword>
<sequence>MSGHVRYEVSDHVAVVTLDRPASLNAFTDRMEAGLIECFDRSDADDAVRAVVLTGAGRAFCAGMDLTPGEAGGGTFETWRNSPDAPADTQFELPGHALPLRRDGGGRVVLRIFESLKPVIAAVNGHAVGVGITMTLPCDIRILAEDAKVGFPFTRRGLVPESCSSWFLPRVVPMQQAMEWMLTGRVFDASEALSGGLVRSLHPAGDVLTVALGLAGEIARHAAPVSAALTRRLLWQMLTVDHPMTAHEIETHALNLRGVSADAAEGIAAFLHKREPAFADRVSRHMPPVLPGGRVFTPPAGRRD</sequence>
<evidence type="ECO:0000256" key="2">
    <source>
        <dbReference type="ARBA" id="ARBA00023239"/>
    </source>
</evidence>
<comment type="catalytic activity">
    <reaction evidence="3">
        <text>a (3S)-3-hydroxyacyl-CoA = a (2E)-enoyl-CoA + H2O</text>
        <dbReference type="Rhea" id="RHEA:16105"/>
        <dbReference type="ChEBI" id="CHEBI:15377"/>
        <dbReference type="ChEBI" id="CHEBI:57318"/>
        <dbReference type="ChEBI" id="CHEBI:58856"/>
        <dbReference type="EC" id="4.2.1.17"/>
    </reaction>
</comment>
<evidence type="ECO:0000313" key="5">
    <source>
        <dbReference type="EMBL" id="GGM61950.1"/>
    </source>
</evidence>
<evidence type="ECO:0000256" key="4">
    <source>
        <dbReference type="ARBA" id="ARBA00023717"/>
    </source>
</evidence>
<dbReference type="PANTHER" id="PTHR11941:SF54">
    <property type="entry name" value="ENOYL-COA HYDRATASE, MITOCHONDRIAL"/>
    <property type="match status" value="1"/>
</dbReference>
<comment type="catalytic activity">
    <reaction evidence="4">
        <text>a 4-saturated-(3S)-3-hydroxyacyl-CoA = a (3E)-enoyl-CoA + H2O</text>
        <dbReference type="Rhea" id="RHEA:20724"/>
        <dbReference type="ChEBI" id="CHEBI:15377"/>
        <dbReference type="ChEBI" id="CHEBI:58521"/>
        <dbReference type="ChEBI" id="CHEBI:137480"/>
        <dbReference type="EC" id="4.2.1.17"/>
    </reaction>
</comment>
<dbReference type="Gene3D" id="1.10.12.10">
    <property type="entry name" value="Lyase 2-enoyl-coa Hydratase, Chain A, domain 2"/>
    <property type="match status" value="1"/>
</dbReference>
<dbReference type="PANTHER" id="PTHR11941">
    <property type="entry name" value="ENOYL-COA HYDRATASE-RELATED"/>
    <property type="match status" value="1"/>
</dbReference>
<reference evidence="5" key="2">
    <citation type="submission" date="2020-09" db="EMBL/GenBank/DDBJ databases">
        <authorList>
            <person name="Sun Q."/>
            <person name="Ohkuma M."/>
        </authorList>
    </citation>
    <scope>NUCLEOTIDE SEQUENCE</scope>
    <source>
        <strain evidence="5">JCM 19831</strain>
    </source>
</reference>
<dbReference type="CDD" id="cd06558">
    <property type="entry name" value="crotonase-like"/>
    <property type="match status" value="1"/>
</dbReference>
<proteinExistence type="inferred from homology"/>
<dbReference type="Pfam" id="PF00378">
    <property type="entry name" value="ECH_1"/>
    <property type="match status" value="2"/>
</dbReference>
<evidence type="ECO:0000256" key="1">
    <source>
        <dbReference type="ARBA" id="ARBA00005254"/>
    </source>
</evidence>
<protein>
    <submittedName>
        <fullName evidence="5">Enoyl-CoA hydratase</fullName>
    </submittedName>
</protein>
<dbReference type="Proteomes" id="UP000642070">
    <property type="component" value="Unassembled WGS sequence"/>
</dbReference>
<gene>
    <name evidence="5" type="ORF">GCM10007977_074330</name>
</gene>
<keyword evidence="2" id="KW-0456">Lyase</keyword>
<dbReference type="NCBIfam" id="NF006109">
    <property type="entry name" value="PRK08260.1"/>
    <property type="match status" value="1"/>
</dbReference>
<comment type="similarity">
    <text evidence="1">Belongs to the enoyl-CoA hydratase/isomerase family.</text>
</comment>
<evidence type="ECO:0000256" key="3">
    <source>
        <dbReference type="ARBA" id="ARBA00023709"/>
    </source>
</evidence>
<evidence type="ECO:0000313" key="6">
    <source>
        <dbReference type="Proteomes" id="UP000642070"/>
    </source>
</evidence>
<dbReference type="EMBL" id="BMPI01000046">
    <property type="protein sequence ID" value="GGM61950.1"/>
    <property type="molecule type" value="Genomic_DNA"/>
</dbReference>
<reference evidence="5" key="1">
    <citation type="journal article" date="2014" name="Int. J. Syst. Evol. Microbiol.">
        <title>Complete genome sequence of Corynebacterium casei LMG S-19264T (=DSM 44701T), isolated from a smear-ripened cheese.</title>
        <authorList>
            <consortium name="US DOE Joint Genome Institute (JGI-PGF)"/>
            <person name="Walter F."/>
            <person name="Albersmeier A."/>
            <person name="Kalinowski J."/>
            <person name="Ruckert C."/>
        </authorList>
    </citation>
    <scope>NUCLEOTIDE SEQUENCE</scope>
    <source>
        <strain evidence="5">JCM 19831</strain>
    </source>
</reference>
<dbReference type="AlphaFoldDB" id="A0A917U865"/>
<organism evidence="5 6">
    <name type="scientific">Dactylosporangium sucinum</name>
    <dbReference type="NCBI Taxonomy" id="1424081"/>
    <lineage>
        <taxon>Bacteria</taxon>
        <taxon>Bacillati</taxon>
        <taxon>Actinomycetota</taxon>
        <taxon>Actinomycetes</taxon>
        <taxon>Micromonosporales</taxon>
        <taxon>Micromonosporaceae</taxon>
        <taxon>Dactylosporangium</taxon>
    </lineage>
</organism>